<evidence type="ECO:0000256" key="2">
    <source>
        <dbReference type="ARBA" id="ARBA00004651"/>
    </source>
</evidence>
<dbReference type="PIRSF" id="PIRSF006603">
    <property type="entry name" value="DinF"/>
    <property type="match status" value="1"/>
</dbReference>
<keyword evidence="9 13" id="KW-1133">Transmembrane helix</keyword>
<dbReference type="eggNOG" id="COG0534">
    <property type="taxonomic scope" value="Bacteria"/>
</dbReference>
<comment type="subcellular location">
    <subcellularLocation>
        <location evidence="2">Cell membrane</location>
        <topology evidence="2">Multi-pass membrane protein</topology>
    </subcellularLocation>
</comment>
<dbReference type="AlphaFoldDB" id="G5GGZ2"/>
<feature type="transmembrane region" description="Helical" evidence="13">
    <location>
        <begin position="80"/>
        <end position="102"/>
    </location>
</feature>
<keyword evidence="15" id="KW-1185">Reference proteome</keyword>
<dbReference type="PANTHER" id="PTHR43298:SF2">
    <property type="entry name" value="FMN_FAD EXPORTER YEEO-RELATED"/>
    <property type="match status" value="1"/>
</dbReference>
<evidence type="ECO:0000256" key="5">
    <source>
        <dbReference type="ARBA" id="ARBA00022448"/>
    </source>
</evidence>
<dbReference type="EMBL" id="ACZL01000014">
    <property type="protein sequence ID" value="EHI56050.1"/>
    <property type="molecule type" value="Genomic_DNA"/>
</dbReference>
<evidence type="ECO:0000256" key="4">
    <source>
        <dbReference type="ARBA" id="ARBA00020268"/>
    </source>
</evidence>
<dbReference type="Proteomes" id="UP000003011">
    <property type="component" value="Unassembled WGS sequence"/>
</dbReference>
<feature type="transmembrane region" description="Helical" evidence="13">
    <location>
        <begin position="309"/>
        <end position="331"/>
    </location>
</feature>
<evidence type="ECO:0000256" key="13">
    <source>
        <dbReference type="SAM" id="Phobius"/>
    </source>
</evidence>
<evidence type="ECO:0000256" key="11">
    <source>
        <dbReference type="ARBA" id="ARBA00023136"/>
    </source>
</evidence>
<dbReference type="CDD" id="cd13134">
    <property type="entry name" value="MATE_like_8"/>
    <property type="match status" value="1"/>
</dbReference>
<evidence type="ECO:0000256" key="9">
    <source>
        <dbReference type="ARBA" id="ARBA00022989"/>
    </source>
</evidence>
<evidence type="ECO:0000256" key="7">
    <source>
        <dbReference type="ARBA" id="ARBA00022475"/>
    </source>
</evidence>
<dbReference type="PANTHER" id="PTHR43298">
    <property type="entry name" value="MULTIDRUG RESISTANCE PROTEIN NORM-RELATED"/>
    <property type="match status" value="1"/>
</dbReference>
<feature type="transmembrane region" description="Helical" evidence="13">
    <location>
        <begin position="384"/>
        <end position="403"/>
    </location>
</feature>
<dbReference type="InterPro" id="IPR002528">
    <property type="entry name" value="MATE_fam"/>
</dbReference>
<evidence type="ECO:0000256" key="10">
    <source>
        <dbReference type="ARBA" id="ARBA00023065"/>
    </source>
</evidence>
<evidence type="ECO:0000256" key="8">
    <source>
        <dbReference type="ARBA" id="ARBA00022692"/>
    </source>
</evidence>
<evidence type="ECO:0000256" key="12">
    <source>
        <dbReference type="ARBA" id="ARBA00031636"/>
    </source>
</evidence>
<dbReference type="STRING" id="679200.HMPREF9333_00832"/>
<comment type="caution">
    <text evidence="14">The sequence shown here is derived from an EMBL/GenBank/DDBJ whole genome shotgun (WGS) entry which is preliminary data.</text>
</comment>
<dbReference type="Pfam" id="PF01554">
    <property type="entry name" value="MatE"/>
    <property type="match status" value="2"/>
</dbReference>
<keyword evidence="6" id="KW-0050">Antiport</keyword>
<feature type="transmembrane region" description="Helical" evidence="13">
    <location>
        <begin position="343"/>
        <end position="364"/>
    </location>
</feature>
<dbReference type="GO" id="GO:0005886">
    <property type="term" value="C:plasma membrane"/>
    <property type="evidence" value="ECO:0007669"/>
    <property type="project" value="UniProtKB-SubCell"/>
</dbReference>
<feature type="transmembrane region" description="Helical" evidence="13">
    <location>
        <begin position="184"/>
        <end position="207"/>
    </location>
</feature>
<dbReference type="InterPro" id="IPR048279">
    <property type="entry name" value="MdtK-like"/>
</dbReference>
<name>G5GGZ2_9FIRM</name>
<evidence type="ECO:0000256" key="3">
    <source>
        <dbReference type="ARBA" id="ARBA00010199"/>
    </source>
</evidence>
<protein>
    <recommendedName>
        <fullName evidence="4">Probable multidrug resistance protein NorM</fullName>
    </recommendedName>
    <alternativeName>
        <fullName evidence="12">Multidrug-efflux transporter</fullName>
    </alternativeName>
</protein>
<evidence type="ECO:0000256" key="1">
    <source>
        <dbReference type="ARBA" id="ARBA00003408"/>
    </source>
</evidence>
<keyword evidence="8 13" id="KW-0812">Transmembrane</keyword>
<feature type="transmembrane region" description="Helical" evidence="13">
    <location>
        <begin position="114"/>
        <end position="135"/>
    </location>
</feature>
<organism evidence="14 15">
    <name type="scientific">Johnsonella ignava ATCC 51276</name>
    <dbReference type="NCBI Taxonomy" id="679200"/>
    <lineage>
        <taxon>Bacteria</taxon>
        <taxon>Bacillati</taxon>
        <taxon>Bacillota</taxon>
        <taxon>Clostridia</taxon>
        <taxon>Lachnospirales</taxon>
        <taxon>Lachnospiraceae</taxon>
        <taxon>Johnsonella</taxon>
    </lineage>
</organism>
<reference evidence="14 15" key="1">
    <citation type="submission" date="2011-08" db="EMBL/GenBank/DDBJ databases">
        <title>The Genome Sequence of Johnsonella ignava ATCC 51276.</title>
        <authorList>
            <consortium name="The Broad Institute Genome Sequencing Platform"/>
            <person name="Earl A."/>
            <person name="Ward D."/>
            <person name="Feldgarden M."/>
            <person name="Gevers D."/>
            <person name="Izard J."/>
            <person name="Blanton J.M."/>
            <person name="Baranova O.V."/>
            <person name="Dewhirst F.E."/>
            <person name="Young S.K."/>
            <person name="Zeng Q."/>
            <person name="Gargeya S."/>
            <person name="Fitzgerald M."/>
            <person name="Haas B."/>
            <person name="Abouelleil A."/>
            <person name="Alvarado L."/>
            <person name="Arachchi H.M."/>
            <person name="Berlin A."/>
            <person name="Brown A."/>
            <person name="Chapman S.B."/>
            <person name="Chen Z."/>
            <person name="Dunbar C."/>
            <person name="Freedman E."/>
            <person name="Gearin G."/>
            <person name="Gellesch M."/>
            <person name="Goldberg J."/>
            <person name="Griggs A."/>
            <person name="Gujja S."/>
            <person name="Heiman D."/>
            <person name="Howarth C."/>
            <person name="Larson L."/>
            <person name="Lui A."/>
            <person name="MacDonald P.J.P."/>
            <person name="Montmayeur A."/>
            <person name="Murphy C."/>
            <person name="Neiman D."/>
            <person name="Pearson M."/>
            <person name="Priest M."/>
            <person name="Roberts A."/>
            <person name="Saif S."/>
            <person name="Shea T."/>
            <person name="Shenoy N."/>
            <person name="Sisk P."/>
            <person name="Stolte C."/>
            <person name="Sykes S."/>
            <person name="Wortman J."/>
            <person name="Nusbaum C."/>
            <person name="Birren B."/>
        </authorList>
    </citation>
    <scope>NUCLEOTIDE SEQUENCE [LARGE SCALE GENOMIC DNA]</scope>
    <source>
        <strain evidence="14 15">ATCC 51276</strain>
    </source>
</reference>
<feature type="transmembrane region" description="Helical" evidence="13">
    <location>
        <begin position="155"/>
        <end position="177"/>
    </location>
</feature>
<evidence type="ECO:0000256" key="6">
    <source>
        <dbReference type="ARBA" id="ARBA00022449"/>
    </source>
</evidence>
<keyword evidence="10" id="KW-0406">Ion transport</keyword>
<dbReference type="HOGENOM" id="CLU_012893_5_1_9"/>
<keyword evidence="7" id="KW-1003">Cell membrane</keyword>
<dbReference type="GO" id="GO:0006811">
    <property type="term" value="P:monoatomic ion transport"/>
    <property type="evidence" value="ECO:0007669"/>
    <property type="project" value="UniProtKB-KW"/>
</dbReference>
<accession>G5GGZ2</accession>
<proteinExistence type="inferred from homology"/>
<comment type="similarity">
    <text evidence="3">Belongs to the multi antimicrobial extrusion (MATE) (TC 2.A.66.1) family.</text>
</comment>
<keyword evidence="5" id="KW-0813">Transport</keyword>
<gene>
    <name evidence="14" type="ORF">HMPREF9333_00832</name>
</gene>
<dbReference type="GO" id="GO:0042910">
    <property type="term" value="F:xenobiotic transmembrane transporter activity"/>
    <property type="evidence" value="ECO:0007669"/>
    <property type="project" value="InterPro"/>
</dbReference>
<comment type="function">
    <text evidence="1">Multidrug efflux pump.</text>
</comment>
<feature type="transmembrane region" description="Helical" evidence="13">
    <location>
        <begin position="54"/>
        <end position="74"/>
    </location>
</feature>
<dbReference type="NCBIfam" id="TIGR00797">
    <property type="entry name" value="matE"/>
    <property type="match status" value="1"/>
</dbReference>
<evidence type="ECO:0000313" key="15">
    <source>
        <dbReference type="Proteomes" id="UP000003011"/>
    </source>
</evidence>
<keyword evidence="11 13" id="KW-0472">Membrane</keyword>
<feature type="transmembrane region" description="Helical" evidence="13">
    <location>
        <begin position="415"/>
        <end position="436"/>
    </location>
</feature>
<dbReference type="GO" id="GO:0015297">
    <property type="term" value="F:antiporter activity"/>
    <property type="evidence" value="ECO:0007669"/>
    <property type="project" value="UniProtKB-KW"/>
</dbReference>
<evidence type="ECO:0000313" key="14">
    <source>
        <dbReference type="EMBL" id="EHI56050.1"/>
    </source>
</evidence>
<dbReference type="InterPro" id="IPR050222">
    <property type="entry name" value="MATE_MdtK"/>
</dbReference>
<feature type="transmembrane region" description="Helical" evidence="13">
    <location>
        <begin position="219"/>
        <end position="239"/>
    </location>
</feature>
<sequence length="477" mass="52131">MKDPEKKLRNNIKMSKYNKISFSVFSDMIKDISFLKRMLGIAVPVTLQNLLNMIVNMLDTIMIGSLGTGAIAAVGLGNKVYFVFALLVFGISSGTGLLSAQYWGNKDVKSIRKVLGIGLLTAVSASFIFSAAAFFIPEILMKIFTESPETVNIGISYLTIVCFSYPFTAVTNIHVYALRATGQVTIPVITSISAIIINITANYMLIFGNFGMPALGVQGAAYATLIARAAECIAVLLIIRLKKSPLVCSLKEMFSFGNNIFRQFLVNSTPVIANELMWGLGITIYSIAYGRMGDNAVAAVTVATTFTDITLTVFMGLAAASVVILGNEMGADHLEKAKKYASYFYILSVLMGVFASIICLLAGERYSFMFNISDKVRHDVVICFLMHAFLQPFVGMSTVNLVGILRSGGDTKASFLIDISGVWLIGVPLAFIGGLVLKVPVYIVYAMVTSEEIYKTILGYIRYRKYKWLKNLTTELN</sequence>